<dbReference type="InterPro" id="IPR011701">
    <property type="entry name" value="MFS"/>
</dbReference>
<evidence type="ECO:0000259" key="7">
    <source>
        <dbReference type="PROSITE" id="PS50850"/>
    </source>
</evidence>
<evidence type="ECO:0000256" key="1">
    <source>
        <dbReference type="ARBA" id="ARBA00004141"/>
    </source>
</evidence>
<sequence>MGLGVLEDKHFPYVPGTVLLEQEAASSTQHLKHGRGRNANVVLSPQPSTDPNDPLNWPGWKKELVIVILCFGAMLNAGTNAPLLNASYYPMAVEVNVDLTTLVMASGYNVLAAGLSGPFISALSRKYGKRPIFLASTLFDIIGTAVAEAKISYNYLLAGRIIQGFAMSAFESLVIAVVGDLYFVHQRGLRIAALNFILQAAANLASIICGQVFASLGWLWLFHLFQIFLVIQFVLMFLFCPETTYVREARYETDTNMDGNFDDLDKDGKRIQESKAQAATELESAITAPSKKTFVQELAIFTGVYSDENILKCLCGPLLTLLNPITCYTVTTAAILNCWLVGGAIVLSGLLSGPPWLYNAAQVGYAGTGPFIGGLLASVVTAAAGDNLIKYIARRNRGVYEPEFRLLFMVLAAITAVPGFFAFGYTLSIGASVYLVIFCQGLLMFGVFVGIWSSMSYGLDAFRNLASETFVMIMTFKNLMFFGLSHYANDWVANKGPQEMIAVFQTLRDRFELGRFVTQQDRAWNMHELVVFEYPETHVDDPGRGQVLARTSFERVL</sequence>
<dbReference type="OrthoDB" id="2585655at2759"/>
<comment type="subcellular location">
    <subcellularLocation>
        <location evidence="1">Membrane</location>
        <topology evidence="1">Multi-pass membrane protein</topology>
    </subcellularLocation>
</comment>
<comment type="caution">
    <text evidence="8">The sequence shown here is derived from an EMBL/GenBank/DDBJ whole genome shotgun (WGS) entry which is preliminary data.</text>
</comment>
<keyword evidence="3 6" id="KW-1133">Transmembrane helix</keyword>
<feature type="transmembrane region" description="Helical" evidence="6">
    <location>
        <begin position="161"/>
        <end position="184"/>
    </location>
</feature>
<feature type="region of interest" description="Disordered" evidence="5">
    <location>
        <begin position="25"/>
        <end position="54"/>
    </location>
</feature>
<name>A0A177FP22_9EURO</name>
<feature type="transmembrane region" description="Helical" evidence="6">
    <location>
        <begin position="433"/>
        <end position="453"/>
    </location>
</feature>
<dbReference type="Pfam" id="PF07690">
    <property type="entry name" value="MFS_1"/>
    <property type="match status" value="1"/>
</dbReference>
<protein>
    <recommendedName>
        <fullName evidence="7">Major facilitator superfamily (MFS) profile domain-containing protein</fullName>
    </recommendedName>
</protein>
<dbReference type="InterPro" id="IPR036259">
    <property type="entry name" value="MFS_trans_sf"/>
</dbReference>
<evidence type="ECO:0000256" key="2">
    <source>
        <dbReference type="ARBA" id="ARBA00022692"/>
    </source>
</evidence>
<feature type="transmembrane region" description="Helical" evidence="6">
    <location>
        <begin position="191"/>
        <end position="214"/>
    </location>
</feature>
<feature type="compositionally biased region" description="Polar residues" evidence="5">
    <location>
        <begin position="41"/>
        <end position="51"/>
    </location>
</feature>
<feature type="domain" description="Major facilitator superfamily (MFS) profile" evidence="7">
    <location>
        <begin position="65"/>
        <end position="557"/>
    </location>
</feature>
<feature type="transmembrane region" description="Helical" evidence="6">
    <location>
        <begin position="64"/>
        <end position="84"/>
    </location>
</feature>
<dbReference type="GeneID" id="34595612"/>
<dbReference type="Gene3D" id="1.20.1250.20">
    <property type="entry name" value="MFS general substrate transporter like domains"/>
    <property type="match status" value="1"/>
</dbReference>
<keyword evidence="2 6" id="KW-0812">Transmembrane</keyword>
<dbReference type="GO" id="GO:0005886">
    <property type="term" value="C:plasma membrane"/>
    <property type="evidence" value="ECO:0007669"/>
    <property type="project" value="TreeGrafter"/>
</dbReference>
<keyword evidence="4 6" id="KW-0472">Membrane</keyword>
<evidence type="ECO:0000313" key="9">
    <source>
        <dbReference type="Proteomes" id="UP000077002"/>
    </source>
</evidence>
<keyword evidence="9" id="KW-1185">Reference proteome</keyword>
<dbReference type="PANTHER" id="PTHR23502:SF29">
    <property type="entry name" value="TRANSPORTER, PUTATIVE (AFU_ORTHOLOGUE AFUA_6G06680)-RELATED"/>
    <property type="match status" value="1"/>
</dbReference>
<dbReference type="AlphaFoldDB" id="A0A177FP22"/>
<feature type="transmembrane region" description="Helical" evidence="6">
    <location>
        <begin position="406"/>
        <end position="427"/>
    </location>
</feature>
<reference evidence="8 9" key="1">
    <citation type="submission" date="2016-03" db="EMBL/GenBank/DDBJ databases">
        <title>Draft genome sequence of the Fonsecaea monophora CBS 269.37.</title>
        <authorList>
            <person name="Bombassaro A."/>
            <person name="Vinicius W.A."/>
            <person name="De Hoog S."/>
            <person name="Sun J."/>
            <person name="Souza E.M."/>
            <person name="Raittz R.T."/>
            <person name="Costa F."/>
            <person name="Leao A.C."/>
            <person name="Tadra-Sfeir M.Z."/>
            <person name="Baura V."/>
            <person name="Balsanelli E."/>
            <person name="Pedrosa F.O."/>
            <person name="Moreno L.F."/>
            <person name="Steffens M.B."/>
            <person name="Xi L."/>
            <person name="Bocca A.L."/>
            <person name="Felipe M.S."/>
            <person name="Teixeira M."/>
            <person name="Telles Filho F.Q."/>
            <person name="Azevedo C.M."/>
            <person name="Gomes R."/>
            <person name="Vicente V.A."/>
        </authorList>
    </citation>
    <scope>NUCLEOTIDE SEQUENCE [LARGE SCALE GENOMIC DNA]</scope>
    <source>
        <strain evidence="8 9">CBS 269.37</strain>
    </source>
</reference>
<evidence type="ECO:0000313" key="8">
    <source>
        <dbReference type="EMBL" id="OAG45082.1"/>
    </source>
</evidence>
<evidence type="ECO:0000256" key="6">
    <source>
        <dbReference type="SAM" id="Phobius"/>
    </source>
</evidence>
<dbReference type="GO" id="GO:0022857">
    <property type="term" value="F:transmembrane transporter activity"/>
    <property type="evidence" value="ECO:0007669"/>
    <property type="project" value="InterPro"/>
</dbReference>
<evidence type="ECO:0000256" key="5">
    <source>
        <dbReference type="SAM" id="MobiDB-lite"/>
    </source>
</evidence>
<dbReference type="PROSITE" id="PS50850">
    <property type="entry name" value="MFS"/>
    <property type="match status" value="1"/>
</dbReference>
<accession>A0A177FP22</accession>
<feature type="transmembrane region" description="Helical" evidence="6">
    <location>
        <begin position="132"/>
        <end position="149"/>
    </location>
</feature>
<feature type="transmembrane region" description="Helical" evidence="6">
    <location>
        <begin position="99"/>
        <end position="120"/>
    </location>
</feature>
<dbReference type="SUPFAM" id="SSF103473">
    <property type="entry name" value="MFS general substrate transporter"/>
    <property type="match status" value="1"/>
</dbReference>
<feature type="transmembrane region" description="Helical" evidence="6">
    <location>
        <begin position="327"/>
        <end position="351"/>
    </location>
</feature>
<evidence type="ECO:0000256" key="4">
    <source>
        <dbReference type="ARBA" id="ARBA00023136"/>
    </source>
</evidence>
<proteinExistence type="predicted"/>
<dbReference type="EMBL" id="LVKK01000002">
    <property type="protein sequence ID" value="OAG45082.1"/>
    <property type="molecule type" value="Genomic_DNA"/>
</dbReference>
<dbReference type="RefSeq" id="XP_022517034.1">
    <property type="nucleotide sequence ID" value="XM_022650420.1"/>
</dbReference>
<feature type="transmembrane region" description="Helical" evidence="6">
    <location>
        <begin position="363"/>
        <end position="385"/>
    </location>
</feature>
<dbReference type="Proteomes" id="UP000077002">
    <property type="component" value="Unassembled WGS sequence"/>
</dbReference>
<evidence type="ECO:0000256" key="3">
    <source>
        <dbReference type="ARBA" id="ARBA00022989"/>
    </source>
</evidence>
<dbReference type="InterPro" id="IPR020846">
    <property type="entry name" value="MFS_dom"/>
</dbReference>
<organism evidence="8 9">
    <name type="scientific">Fonsecaea monophora</name>
    <dbReference type="NCBI Taxonomy" id="254056"/>
    <lineage>
        <taxon>Eukaryota</taxon>
        <taxon>Fungi</taxon>
        <taxon>Dikarya</taxon>
        <taxon>Ascomycota</taxon>
        <taxon>Pezizomycotina</taxon>
        <taxon>Eurotiomycetes</taxon>
        <taxon>Chaetothyriomycetidae</taxon>
        <taxon>Chaetothyriales</taxon>
        <taxon>Herpotrichiellaceae</taxon>
        <taxon>Fonsecaea</taxon>
    </lineage>
</organism>
<feature type="transmembrane region" description="Helical" evidence="6">
    <location>
        <begin position="220"/>
        <end position="240"/>
    </location>
</feature>
<gene>
    <name evidence="8" type="ORF">AYO21_00430</name>
</gene>
<dbReference type="PANTHER" id="PTHR23502">
    <property type="entry name" value="MAJOR FACILITATOR SUPERFAMILY"/>
    <property type="match status" value="1"/>
</dbReference>